<name>A0ABQ8VGG3_9AGAR</name>
<gene>
    <name evidence="2" type="ORF">C8R41DRAFT_902728</name>
</gene>
<proteinExistence type="predicted"/>
<feature type="signal peptide" evidence="1">
    <location>
        <begin position="1"/>
        <end position="18"/>
    </location>
</feature>
<dbReference type="Proteomes" id="UP001150217">
    <property type="component" value="Unassembled WGS sequence"/>
</dbReference>
<reference evidence="2" key="1">
    <citation type="submission" date="2022-08" db="EMBL/GenBank/DDBJ databases">
        <title>A Global Phylogenomic Analysis of the Shiitake Genus Lentinula.</title>
        <authorList>
            <consortium name="DOE Joint Genome Institute"/>
            <person name="Sierra-Patev S."/>
            <person name="Min B."/>
            <person name="Naranjo-Ortiz M."/>
            <person name="Looney B."/>
            <person name="Konkel Z."/>
            <person name="Slot J.C."/>
            <person name="Sakamoto Y."/>
            <person name="Steenwyk J.L."/>
            <person name="Rokas A."/>
            <person name="Carro J."/>
            <person name="Camarero S."/>
            <person name="Ferreira P."/>
            <person name="Molpeceres G."/>
            <person name="Ruiz-Duenas F.J."/>
            <person name="Serrano A."/>
            <person name="Henrissat B."/>
            <person name="Drula E."/>
            <person name="Hughes K.W."/>
            <person name="Mata J.L."/>
            <person name="Ishikawa N.K."/>
            <person name="Vargas-Isla R."/>
            <person name="Ushijima S."/>
            <person name="Smith C.A."/>
            <person name="Ahrendt S."/>
            <person name="Andreopoulos W."/>
            <person name="He G."/>
            <person name="Labutti K."/>
            <person name="Lipzen A."/>
            <person name="Ng V."/>
            <person name="Riley R."/>
            <person name="Sandor L."/>
            <person name="Barry K."/>
            <person name="Martinez A.T."/>
            <person name="Xiao Y."/>
            <person name="Gibbons J.G."/>
            <person name="Terashima K."/>
            <person name="Grigoriev I.V."/>
            <person name="Hibbett D.S."/>
        </authorList>
    </citation>
    <scope>NUCLEOTIDE SEQUENCE</scope>
    <source>
        <strain evidence="2">RHP3577 ss4</strain>
    </source>
</reference>
<sequence length="169" mass="19328">MLLLPIYFILSLLSTVYSAPFAAISNQRAPHLQIRAGPAVFLVDVKFNHLVSSESYTWGDPPQDVKQRVALALFGDSTNEQVSAIRWTNTYQESDGSFQWRVHSSTNTYQSDYSDKIVIPTTVDNGKSPICVDFEYLKRHKEKPFKGNPKNTFDLLQEQERLEKERKGK</sequence>
<feature type="chain" id="PRO_5046930488" description="Secreted protein" evidence="1">
    <location>
        <begin position="19"/>
        <end position="169"/>
    </location>
</feature>
<evidence type="ECO:0000256" key="1">
    <source>
        <dbReference type="SAM" id="SignalP"/>
    </source>
</evidence>
<protein>
    <recommendedName>
        <fullName evidence="4">Secreted protein</fullName>
    </recommendedName>
</protein>
<evidence type="ECO:0000313" key="2">
    <source>
        <dbReference type="EMBL" id="KAJ4493336.1"/>
    </source>
</evidence>
<keyword evidence="1" id="KW-0732">Signal</keyword>
<accession>A0ABQ8VGG3</accession>
<evidence type="ECO:0000313" key="3">
    <source>
        <dbReference type="Proteomes" id="UP001150217"/>
    </source>
</evidence>
<keyword evidence="3" id="KW-1185">Reference proteome</keyword>
<dbReference type="EMBL" id="JANVFT010000035">
    <property type="protein sequence ID" value="KAJ4493336.1"/>
    <property type="molecule type" value="Genomic_DNA"/>
</dbReference>
<organism evidence="2 3">
    <name type="scientific">Lentinula lateritia</name>
    <dbReference type="NCBI Taxonomy" id="40482"/>
    <lineage>
        <taxon>Eukaryota</taxon>
        <taxon>Fungi</taxon>
        <taxon>Dikarya</taxon>
        <taxon>Basidiomycota</taxon>
        <taxon>Agaricomycotina</taxon>
        <taxon>Agaricomycetes</taxon>
        <taxon>Agaricomycetidae</taxon>
        <taxon>Agaricales</taxon>
        <taxon>Marasmiineae</taxon>
        <taxon>Omphalotaceae</taxon>
        <taxon>Lentinula</taxon>
    </lineage>
</organism>
<evidence type="ECO:0008006" key="4">
    <source>
        <dbReference type="Google" id="ProtNLM"/>
    </source>
</evidence>
<comment type="caution">
    <text evidence="2">The sequence shown here is derived from an EMBL/GenBank/DDBJ whole genome shotgun (WGS) entry which is preliminary data.</text>
</comment>